<dbReference type="SUPFAM" id="SSF82171">
    <property type="entry name" value="DPP6 N-terminal domain-like"/>
    <property type="match status" value="1"/>
</dbReference>
<evidence type="ECO:0000313" key="5">
    <source>
        <dbReference type="Proteomes" id="UP000239494"/>
    </source>
</evidence>
<keyword evidence="2" id="KW-0720">Serine protease</keyword>
<dbReference type="EMBL" id="PVTF01000004">
    <property type="protein sequence ID" value="PRY42280.1"/>
    <property type="molecule type" value="Genomic_DNA"/>
</dbReference>
<dbReference type="Gene3D" id="3.40.50.1820">
    <property type="entry name" value="alpha/beta hydrolase"/>
    <property type="match status" value="1"/>
</dbReference>
<dbReference type="GO" id="GO:0006508">
    <property type="term" value="P:proteolysis"/>
    <property type="evidence" value="ECO:0007669"/>
    <property type="project" value="InterPro"/>
</dbReference>
<keyword evidence="1" id="KW-0378">Hydrolase</keyword>
<dbReference type="Pfam" id="PF00326">
    <property type="entry name" value="Peptidase_S9"/>
    <property type="match status" value="1"/>
</dbReference>
<dbReference type="GO" id="GO:0004252">
    <property type="term" value="F:serine-type endopeptidase activity"/>
    <property type="evidence" value="ECO:0007669"/>
    <property type="project" value="TreeGrafter"/>
</dbReference>
<sequence>MRPDDLKLLSVPGPLALHGDLLLVTVTSPDLTANAYRGGLHRVPLDGGEPVRWTWGDRDQAPRVSPDGRWVAFLRSSGQGKAAVPQLHVLPTGGGEPRRVTDLPLGAGAPVWAPDSRRIAFTARVPEPGRYGTALVEGEDAPAPDAEAPRRITRLDYRVDDVGFLGDRMPRLHVVDALDPDAEPVELTDGAFAVAEPTWTPDGERLVFVVDRDLGVVESLHSDLYSVAAEGGEPELVVRTEGSAAHPFHGPDGTLHFLASEFTGTNGVARNLGLWSYSGSTATRLTDVETVDCERAAGVPVVTGSGILVAVRNRGAVELRRVPLDASGAVLDDLEVVAGQGGEVKSFGADGDRVVAVVSTSDNPGEVVLVGTGAITDFAAPLRAAGVRASVELTGTAPDGYPVHGFLVLPEGEGPHPVVLAVHGGPFMYHTKGFFDEAQVYASAGYAVVLPNPRGSAGYGQAHGQSIVGGFGTVDVDDVLAVLDAALERPELDADRVGVMGGSYGGFMTSWLAAHHGERFRAAWSERAVNAWDSFGGSSDIGWFFADAYCGADPAKQQAMSPLTYAEKISMPFAVVHSEHDWRCPLEQAQRMFVALRRNGVPAEMLIFPGEGHELTRSGKPRHRHQRFDAVLDWWSRHLG</sequence>
<evidence type="ECO:0000259" key="3">
    <source>
        <dbReference type="Pfam" id="PF00326"/>
    </source>
</evidence>
<dbReference type="RefSeq" id="WP_106187707.1">
    <property type="nucleotide sequence ID" value="NZ_PVTF01000004.1"/>
</dbReference>
<dbReference type="AlphaFoldDB" id="A0A2T0T9E3"/>
<protein>
    <submittedName>
        <fullName evidence="4">Dipeptidyl aminopeptidase/acylaminoacyl peptidase</fullName>
    </submittedName>
</protein>
<keyword evidence="5" id="KW-1185">Reference proteome</keyword>
<comment type="caution">
    <text evidence="4">The sequence shown here is derived from an EMBL/GenBank/DDBJ whole genome shotgun (WGS) entry which is preliminary data.</text>
</comment>
<evidence type="ECO:0000313" key="4">
    <source>
        <dbReference type="EMBL" id="PRY42280.1"/>
    </source>
</evidence>
<dbReference type="InterPro" id="IPR011042">
    <property type="entry name" value="6-blade_b-propeller_TolB-like"/>
</dbReference>
<name>A0A2T0T9E3_9PSEU</name>
<keyword evidence="4" id="KW-0031">Aminopeptidase</keyword>
<dbReference type="SUPFAM" id="SSF53474">
    <property type="entry name" value="alpha/beta-Hydrolases"/>
    <property type="match status" value="1"/>
</dbReference>
<dbReference type="InterPro" id="IPR029058">
    <property type="entry name" value="AB_hydrolase_fold"/>
</dbReference>
<keyword evidence="4" id="KW-0645">Protease</keyword>
<evidence type="ECO:0000256" key="2">
    <source>
        <dbReference type="ARBA" id="ARBA00022825"/>
    </source>
</evidence>
<dbReference type="GO" id="GO:0004177">
    <property type="term" value="F:aminopeptidase activity"/>
    <property type="evidence" value="ECO:0007669"/>
    <property type="project" value="UniProtKB-KW"/>
</dbReference>
<dbReference type="PANTHER" id="PTHR42776:SF27">
    <property type="entry name" value="DIPEPTIDYL PEPTIDASE FAMILY MEMBER 6"/>
    <property type="match status" value="1"/>
</dbReference>
<accession>A0A2T0T9E3</accession>
<proteinExistence type="predicted"/>
<gene>
    <name evidence="4" type="ORF">CLV43_104110</name>
</gene>
<dbReference type="Proteomes" id="UP000239494">
    <property type="component" value="Unassembled WGS sequence"/>
</dbReference>
<dbReference type="OrthoDB" id="262125at2"/>
<dbReference type="Pfam" id="PF07676">
    <property type="entry name" value="PD40"/>
    <property type="match status" value="3"/>
</dbReference>
<evidence type="ECO:0000256" key="1">
    <source>
        <dbReference type="ARBA" id="ARBA00022801"/>
    </source>
</evidence>
<reference evidence="4 5" key="1">
    <citation type="submission" date="2018-03" db="EMBL/GenBank/DDBJ databases">
        <title>Genomic Encyclopedia of Archaeal and Bacterial Type Strains, Phase II (KMG-II): from individual species to whole genera.</title>
        <authorList>
            <person name="Goeker M."/>
        </authorList>
    </citation>
    <scope>NUCLEOTIDE SEQUENCE [LARGE SCALE GENOMIC DNA]</scope>
    <source>
        <strain evidence="4 5">DSM 44720</strain>
    </source>
</reference>
<dbReference type="InterPro" id="IPR011659">
    <property type="entry name" value="WD40"/>
</dbReference>
<dbReference type="PANTHER" id="PTHR42776">
    <property type="entry name" value="SERINE PEPTIDASE S9 FAMILY MEMBER"/>
    <property type="match status" value="1"/>
</dbReference>
<dbReference type="InterPro" id="IPR001375">
    <property type="entry name" value="Peptidase_S9_cat"/>
</dbReference>
<feature type="domain" description="Peptidase S9 prolyl oligopeptidase catalytic" evidence="3">
    <location>
        <begin position="434"/>
        <end position="640"/>
    </location>
</feature>
<organism evidence="4 5">
    <name type="scientific">Umezawaea tangerina</name>
    <dbReference type="NCBI Taxonomy" id="84725"/>
    <lineage>
        <taxon>Bacteria</taxon>
        <taxon>Bacillati</taxon>
        <taxon>Actinomycetota</taxon>
        <taxon>Actinomycetes</taxon>
        <taxon>Pseudonocardiales</taxon>
        <taxon>Pseudonocardiaceae</taxon>
        <taxon>Umezawaea</taxon>
    </lineage>
</organism>
<dbReference type="Gene3D" id="2.120.10.30">
    <property type="entry name" value="TolB, C-terminal domain"/>
    <property type="match status" value="2"/>
</dbReference>